<dbReference type="EMBL" id="JBHTLK010000087">
    <property type="protein sequence ID" value="MFD1149003.1"/>
    <property type="molecule type" value="Genomic_DNA"/>
</dbReference>
<comment type="caution">
    <text evidence="1">The sequence shown here is derived from an EMBL/GenBank/DDBJ whole genome shotgun (WGS) entry which is preliminary data.</text>
</comment>
<keyword evidence="2" id="KW-1185">Reference proteome</keyword>
<organism evidence="1 2">
    <name type="scientific">Saccharothrix hoggarensis</name>
    <dbReference type="NCBI Taxonomy" id="913853"/>
    <lineage>
        <taxon>Bacteria</taxon>
        <taxon>Bacillati</taxon>
        <taxon>Actinomycetota</taxon>
        <taxon>Actinomycetes</taxon>
        <taxon>Pseudonocardiales</taxon>
        <taxon>Pseudonocardiaceae</taxon>
        <taxon>Saccharothrix</taxon>
    </lineage>
</organism>
<gene>
    <name evidence="1" type="ORF">ACFQ3T_17880</name>
</gene>
<proteinExistence type="predicted"/>
<protein>
    <recommendedName>
        <fullName evidence="3">Tetratricopeptide repeat protein</fullName>
    </recommendedName>
</protein>
<sequence length="71" mass="7935">MTLFRELGDPYREATSLDRLGDALEATGDRPGAGAWTRALAVLEPLDHPDTIEIQAKLLHTGTRRHDRCHE</sequence>
<evidence type="ECO:0000313" key="2">
    <source>
        <dbReference type="Proteomes" id="UP001597168"/>
    </source>
</evidence>
<evidence type="ECO:0008006" key="3">
    <source>
        <dbReference type="Google" id="ProtNLM"/>
    </source>
</evidence>
<evidence type="ECO:0000313" key="1">
    <source>
        <dbReference type="EMBL" id="MFD1149003.1"/>
    </source>
</evidence>
<accession>A0ABW3QVY2</accession>
<dbReference type="RefSeq" id="WP_380724419.1">
    <property type="nucleotide sequence ID" value="NZ_JBHTLK010000087.1"/>
</dbReference>
<reference evidence="2" key="1">
    <citation type="journal article" date="2019" name="Int. J. Syst. Evol. Microbiol.">
        <title>The Global Catalogue of Microorganisms (GCM) 10K type strain sequencing project: providing services to taxonomists for standard genome sequencing and annotation.</title>
        <authorList>
            <consortium name="The Broad Institute Genomics Platform"/>
            <consortium name="The Broad Institute Genome Sequencing Center for Infectious Disease"/>
            <person name="Wu L."/>
            <person name="Ma J."/>
        </authorList>
    </citation>
    <scope>NUCLEOTIDE SEQUENCE [LARGE SCALE GENOMIC DNA]</scope>
    <source>
        <strain evidence="2">CCUG 60214</strain>
    </source>
</reference>
<name>A0ABW3QVY2_9PSEU</name>
<dbReference type="Proteomes" id="UP001597168">
    <property type="component" value="Unassembled WGS sequence"/>
</dbReference>